<dbReference type="RefSeq" id="WP_051482247.1">
    <property type="nucleotide sequence ID" value="NZ_CP053627.1"/>
</dbReference>
<evidence type="ECO:0000256" key="5">
    <source>
        <dbReference type="SAM" id="Phobius"/>
    </source>
</evidence>
<evidence type="ECO:0000313" key="9">
    <source>
        <dbReference type="Proteomes" id="UP000020406"/>
    </source>
</evidence>
<feature type="domain" description="Mechanosensitive ion channel MscS" evidence="6">
    <location>
        <begin position="190"/>
        <end position="258"/>
    </location>
</feature>
<dbReference type="GO" id="GO:0071470">
    <property type="term" value="P:cellular response to osmotic stress"/>
    <property type="evidence" value="ECO:0007669"/>
    <property type="project" value="InterPro"/>
</dbReference>
<dbReference type="Proteomes" id="UP000020406">
    <property type="component" value="Unassembled WGS sequence"/>
</dbReference>
<dbReference type="KEGG" id="xtw:AB672_09335"/>
<feature type="transmembrane region" description="Helical" evidence="5">
    <location>
        <begin position="99"/>
        <end position="124"/>
    </location>
</feature>
<dbReference type="InterPro" id="IPR006685">
    <property type="entry name" value="MscS_channel_2nd"/>
</dbReference>
<dbReference type="InterPro" id="IPR023408">
    <property type="entry name" value="MscS_beta-dom_sf"/>
</dbReference>
<dbReference type="Proteomes" id="UP001430701">
    <property type="component" value="Unassembled WGS sequence"/>
</dbReference>
<dbReference type="eggNOG" id="COG0668">
    <property type="taxonomic scope" value="Bacteria"/>
</dbReference>
<evidence type="ECO:0000256" key="4">
    <source>
        <dbReference type="ARBA" id="ARBA00023136"/>
    </source>
</evidence>
<reference evidence="8" key="2">
    <citation type="submission" date="2021-11" db="EMBL/GenBank/DDBJ databases">
        <title>Genome sequence of Xylella taiwanensis PLS432.</title>
        <authorList>
            <person name="Weng L.-W."/>
            <person name="Su C.-C."/>
            <person name="Tsai C.-W."/>
            <person name="Kuo C.-H."/>
        </authorList>
    </citation>
    <scope>NUCLEOTIDE SEQUENCE</scope>
    <source>
        <strain evidence="8">PLS432</strain>
    </source>
</reference>
<feature type="transmembrane region" description="Helical" evidence="5">
    <location>
        <begin position="145"/>
        <end position="165"/>
    </location>
</feature>
<feature type="transmembrane region" description="Helical" evidence="5">
    <location>
        <begin position="22"/>
        <end position="43"/>
    </location>
</feature>
<keyword evidence="2 5" id="KW-0812">Transmembrane</keyword>
<reference evidence="7 9" key="1">
    <citation type="journal article" date="2014" name="Genome Announc.">
        <title>Draft Genome Sequence of Xylella fastidiosa Pear Leaf Scorch Strain in Taiwan.</title>
        <authorList>
            <person name="Su C.C."/>
            <person name="Deng W.L."/>
            <person name="Jan F.J."/>
            <person name="Chang C.J."/>
            <person name="Huang H."/>
            <person name="Chen J."/>
        </authorList>
    </citation>
    <scope>NUCLEOTIDE SEQUENCE [LARGE SCALE GENOMIC DNA]</scope>
    <source>
        <strain evidence="7 9">PLS229</strain>
    </source>
</reference>
<keyword evidence="10" id="KW-1185">Reference proteome</keyword>
<evidence type="ECO:0000313" key="8">
    <source>
        <dbReference type="EMBL" id="MCD8472476.1"/>
    </source>
</evidence>
<protein>
    <submittedName>
        <fullName evidence="8">Mechanosensitive ion channel family protein</fullName>
    </submittedName>
    <submittedName>
        <fullName evidence="7">Small mechanosensitive ion channel protein MscS</fullName>
    </submittedName>
</protein>
<evidence type="ECO:0000313" key="10">
    <source>
        <dbReference type="Proteomes" id="UP001430701"/>
    </source>
</evidence>
<evidence type="ECO:0000256" key="1">
    <source>
        <dbReference type="ARBA" id="ARBA00004370"/>
    </source>
</evidence>
<dbReference type="EMBL" id="JDSQ01000003">
    <property type="protein sequence ID" value="EWS78962.1"/>
    <property type="molecule type" value="Genomic_DNA"/>
</dbReference>
<dbReference type="PATRIC" id="fig|1444770.3.peg.493"/>
<dbReference type="PANTHER" id="PTHR30414:SF0">
    <property type="entry name" value="MINICONDUCTANCE MECHANOSENSITIVE CHANNEL YBDG"/>
    <property type="match status" value="1"/>
</dbReference>
<evidence type="ECO:0000256" key="3">
    <source>
        <dbReference type="ARBA" id="ARBA00022989"/>
    </source>
</evidence>
<dbReference type="PANTHER" id="PTHR30414">
    <property type="entry name" value="MINICONDUCTANCE MECHANOSENSITIVE CHANNEL YBDG"/>
    <property type="match status" value="1"/>
</dbReference>
<keyword evidence="3 5" id="KW-1133">Transmembrane helix</keyword>
<evidence type="ECO:0000259" key="6">
    <source>
        <dbReference type="Pfam" id="PF00924"/>
    </source>
</evidence>
<evidence type="ECO:0000313" key="7">
    <source>
        <dbReference type="EMBL" id="EWS78962.1"/>
    </source>
</evidence>
<dbReference type="InterPro" id="IPR010920">
    <property type="entry name" value="LSM_dom_sf"/>
</dbReference>
<comment type="caution">
    <text evidence="7">The sequence shown here is derived from an EMBL/GenBank/DDBJ whole genome shotgun (WGS) entry which is preliminary data.</text>
</comment>
<dbReference type="STRING" id="1444770.AF72_02045"/>
<dbReference type="GeneID" id="68901497"/>
<feature type="transmembrane region" description="Helical" evidence="5">
    <location>
        <begin position="171"/>
        <end position="188"/>
    </location>
</feature>
<organism evidence="7 9">
    <name type="scientific">Xylella taiwanensis</name>
    <dbReference type="NCBI Taxonomy" id="1444770"/>
    <lineage>
        <taxon>Bacteria</taxon>
        <taxon>Pseudomonadati</taxon>
        <taxon>Pseudomonadota</taxon>
        <taxon>Gammaproteobacteria</taxon>
        <taxon>Lysobacterales</taxon>
        <taxon>Lysobacteraceae</taxon>
        <taxon>Xylella</taxon>
    </lineage>
</organism>
<proteinExistence type="predicted"/>
<comment type="subcellular location">
    <subcellularLocation>
        <location evidence="1">Membrane</location>
    </subcellularLocation>
</comment>
<dbReference type="AlphaFoldDB" id="Z9JMG8"/>
<gene>
    <name evidence="7" type="ORF">AF72_02045</name>
    <name evidence="8" type="ORF">LPH55_03045</name>
</gene>
<dbReference type="GO" id="GO:0005886">
    <property type="term" value="C:plasma membrane"/>
    <property type="evidence" value="ECO:0007669"/>
    <property type="project" value="TreeGrafter"/>
</dbReference>
<dbReference type="SUPFAM" id="SSF50182">
    <property type="entry name" value="Sm-like ribonucleoproteins"/>
    <property type="match status" value="1"/>
</dbReference>
<accession>Z9JMG8</accession>
<dbReference type="EMBL" id="JAJPPU010000001">
    <property type="protein sequence ID" value="MCD8472476.1"/>
    <property type="molecule type" value="Genomic_DNA"/>
</dbReference>
<dbReference type="GO" id="GO:0008381">
    <property type="term" value="F:mechanosensitive monoatomic ion channel activity"/>
    <property type="evidence" value="ECO:0007669"/>
    <property type="project" value="InterPro"/>
</dbReference>
<sequence>MFNATITVAWVHLQDALAPYPWIYRVLVTIILLLAAWFANWVTKRVLLRGLRRVLRSSVLAGEEGGYGMRLGVIPRLANVVPALVLALGVAAVPDVPQVAVAVVRNICTAFIVLTVALALARLLDLANQVYERGPDAQHKPIKGYVQLLKIVLGLFTAVLMISVLVDKSPLILLSGLGAMMAVLILVFQDTLLSLVASVTINSNDMVRVGDWIEMPQQGTDGTVVDIALHTVKIQNWDKTISAIPIKRLISDSFKNWRGMEESGGRRIKRSLLLDQHSVRFLNEPEIARMREFNVLRDYIDAKCVTLAEWNIALSRQGVPAVNARRITNLGTFRAYVEHYLRASPHVHQDMTLLVRQLQPTALGLPLEIYCFANDTGWAAYEQIQSDIFDHLLALLPHFGLRVFQSSSDTMLLETAQRGSVISSVLVESEV</sequence>
<dbReference type="InterPro" id="IPR030192">
    <property type="entry name" value="YbdG"/>
</dbReference>
<evidence type="ECO:0000256" key="2">
    <source>
        <dbReference type="ARBA" id="ARBA00022692"/>
    </source>
</evidence>
<dbReference type="Gene3D" id="2.30.30.60">
    <property type="match status" value="1"/>
</dbReference>
<keyword evidence="4 5" id="KW-0472">Membrane</keyword>
<name>Z9JMG8_9GAMM</name>
<dbReference type="Pfam" id="PF00924">
    <property type="entry name" value="MS_channel_2nd"/>
    <property type="match status" value="1"/>
</dbReference>
<dbReference type="OrthoDB" id="9775207at2"/>